<reference evidence="3" key="1">
    <citation type="submission" date="2023-03" db="EMBL/GenBank/DDBJ databases">
        <title>Chromosome-level genomes of two armyworms, Mythimna separata and Mythimna loreyi, provide insights into the biosynthesis and reception of sex pheromones.</title>
        <authorList>
            <person name="Zhao H."/>
        </authorList>
    </citation>
    <scope>NUCLEOTIDE SEQUENCE</scope>
    <source>
        <strain evidence="3">BeijingLab</strain>
        <tissue evidence="3">Pupa</tissue>
    </source>
</reference>
<feature type="domain" description="DNA transposase THAP9 C-terminal" evidence="2">
    <location>
        <begin position="115"/>
        <end position="248"/>
    </location>
</feature>
<evidence type="ECO:0000259" key="1">
    <source>
        <dbReference type="Pfam" id="PF21789"/>
    </source>
</evidence>
<protein>
    <recommendedName>
        <fullName evidence="5">THAP domain-containing protein 9</fullName>
    </recommendedName>
</protein>
<dbReference type="Pfam" id="PF21789">
    <property type="entry name" value="TNP-like_RNaseH_C"/>
    <property type="match status" value="1"/>
</dbReference>
<evidence type="ECO:0000259" key="2">
    <source>
        <dbReference type="Pfam" id="PF22824"/>
    </source>
</evidence>
<dbReference type="PANTHER" id="PTHR47577:SF2">
    <property type="entry name" value="THAP DOMAIN CONTAINING 9"/>
    <property type="match status" value="1"/>
</dbReference>
<proteinExistence type="predicted"/>
<dbReference type="AlphaFoldDB" id="A0AAD7Z3M1"/>
<evidence type="ECO:0000313" key="4">
    <source>
        <dbReference type="Proteomes" id="UP001231518"/>
    </source>
</evidence>
<sequence length="271" mass="31470">MDIKLLPIYKLSQDHLECFFSSIRSKGGYNNNPTAFQFQSAYKRLVIHGEIKGIESGNCIPLEDIKILTHTEVRYENKINMYCAQHVEDSITDLPINNHLFFDEDHDYMFNPSKLTTYTKEIISYIGGFVVRKLRKVIKCEDCIQALVSDKYLGLIFKKDKGGLIYPSRDVIKVCTLAERIFRIHSHKGISCFTQKNLLPSLILATFKRCQDVFINDHFDSQPFIGNHKVLLIKAISMHYFELRIHHATKAFEPKEKIRNLHTKLVLFKGQ</sequence>
<dbReference type="InterPro" id="IPR048367">
    <property type="entry name" value="TNP-like_RNaseH_C"/>
</dbReference>
<comment type="caution">
    <text evidence="3">The sequence shown here is derived from an EMBL/GenBank/DDBJ whole genome shotgun (WGS) entry which is preliminary data.</text>
</comment>
<dbReference type="EMBL" id="JARGEI010000002">
    <property type="protein sequence ID" value="KAJ8735622.1"/>
    <property type="molecule type" value="Genomic_DNA"/>
</dbReference>
<dbReference type="InterPro" id="IPR055035">
    <property type="entry name" value="THAP9_C"/>
</dbReference>
<accession>A0AAD7Z3M1</accession>
<gene>
    <name evidence="3" type="ORF">PYW07_007242</name>
</gene>
<evidence type="ECO:0000313" key="3">
    <source>
        <dbReference type="EMBL" id="KAJ8735622.1"/>
    </source>
</evidence>
<dbReference type="Proteomes" id="UP001231518">
    <property type="component" value="Chromosome 2"/>
</dbReference>
<organism evidence="3 4">
    <name type="scientific">Mythimna separata</name>
    <name type="common">Oriental armyworm</name>
    <name type="synonym">Pseudaletia separata</name>
    <dbReference type="NCBI Taxonomy" id="271217"/>
    <lineage>
        <taxon>Eukaryota</taxon>
        <taxon>Metazoa</taxon>
        <taxon>Ecdysozoa</taxon>
        <taxon>Arthropoda</taxon>
        <taxon>Hexapoda</taxon>
        <taxon>Insecta</taxon>
        <taxon>Pterygota</taxon>
        <taxon>Neoptera</taxon>
        <taxon>Endopterygota</taxon>
        <taxon>Lepidoptera</taxon>
        <taxon>Glossata</taxon>
        <taxon>Ditrysia</taxon>
        <taxon>Noctuoidea</taxon>
        <taxon>Noctuidae</taxon>
        <taxon>Noctuinae</taxon>
        <taxon>Hadenini</taxon>
        <taxon>Mythimna</taxon>
    </lineage>
</organism>
<keyword evidence="4" id="KW-1185">Reference proteome</keyword>
<feature type="domain" description="Transposable element P transposase-like RNase H C-terminal" evidence="1">
    <location>
        <begin position="9"/>
        <end position="43"/>
    </location>
</feature>
<evidence type="ECO:0008006" key="5">
    <source>
        <dbReference type="Google" id="ProtNLM"/>
    </source>
</evidence>
<name>A0AAD7Z3M1_MYTSE</name>
<dbReference type="PANTHER" id="PTHR47577">
    <property type="entry name" value="THAP DOMAIN-CONTAINING PROTEIN 6"/>
    <property type="match status" value="1"/>
</dbReference>
<dbReference type="Pfam" id="PF22824">
    <property type="entry name" value="THAP9_C"/>
    <property type="match status" value="1"/>
</dbReference>